<dbReference type="EMBL" id="PQIB02000013">
    <property type="protein sequence ID" value="RLM74768.1"/>
    <property type="molecule type" value="Genomic_DNA"/>
</dbReference>
<evidence type="ECO:0000313" key="3">
    <source>
        <dbReference type="Proteomes" id="UP000275267"/>
    </source>
</evidence>
<name>A0A3L6QAC0_PANMI</name>
<accession>A0A3L6QAC0</accession>
<feature type="region of interest" description="Disordered" evidence="1">
    <location>
        <begin position="89"/>
        <end position="117"/>
    </location>
</feature>
<evidence type="ECO:0000256" key="1">
    <source>
        <dbReference type="SAM" id="MobiDB-lite"/>
    </source>
</evidence>
<proteinExistence type="predicted"/>
<sequence>MKNKSKLIDLRTLWDRASKTRKVELESTSVLQPESVSVGISTQPQDLIIQYVVPVTNESQVPNQTNPFVQHDRVTREVIEPKIASTERISPKICSNEPDIATTEPSTLFPIRDGDDS</sequence>
<reference evidence="3" key="1">
    <citation type="journal article" date="2019" name="Nat. Commun.">
        <title>The genome of broomcorn millet.</title>
        <authorList>
            <person name="Zou C."/>
            <person name="Miki D."/>
            <person name="Li D."/>
            <person name="Tang Q."/>
            <person name="Xiao L."/>
            <person name="Rajput S."/>
            <person name="Deng P."/>
            <person name="Jia W."/>
            <person name="Huang R."/>
            <person name="Zhang M."/>
            <person name="Sun Y."/>
            <person name="Hu J."/>
            <person name="Fu X."/>
            <person name="Schnable P.S."/>
            <person name="Li F."/>
            <person name="Zhang H."/>
            <person name="Feng B."/>
            <person name="Zhu X."/>
            <person name="Liu R."/>
            <person name="Schnable J.C."/>
            <person name="Zhu J.-K."/>
            <person name="Zhang H."/>
        </authorList>
    </citation>
    <scope>NUCLEOTIDE SEQUENCE [LARGE SCALE GENOMIC DNA]</scope>
</reference>
<dbReference type="AlphaFoldDB" id="A0A3L6QAC0"/>
<organism evidence="2 3">
    <name type="scientific">Panicum miliaceum</name>
    <name type="common">Proso millet</name>
    <name type="synonym">Broomcorn millet</name>
    <dbReference type="NCBI Taxonomy" id="4540"/>
    <lineage>
        <taxon>Eukaryota</taxon>
        <taxon>Viridiplantae</taxon>
        <taxon>Streptophyta</taxon>
        <taxon>Embryophyta</taxon>
        <taxon>Tracheophyta</taxon>
        <taxon>Spermatophyta</taxon>
        <taxon>Magnoliopsida</taxon>
        <taxon>Liliopsida</taxon>
        <taxon>Poales</taxon>
        <taxon>Poaceae</taxon>
        <taxon>PACMAD clade</taxon>
        <taxon>Panicoideae</taxon>
        <taxon>Panicodae</taxon>
        <taxon>Paniceae</taxon>
        <taxon>Panicinae</taxon>
        <taxon>Panicum</taxon>
        <taxon>Panicum sect. Panicum</taxon>
    </lineage>
</organism>
<protein>
    <submittedName>
        <fullName evidence="2">Uncharacterized protein</fullName>
    </submittedName>
</protein>
<evidence type="ECO:0000313" key="2">
    <source>
        <dbReference type="EMBL" id="RLM74768.1"/>
    </source>
</evidence>
<keyword evidence="3" id="KW-1185">Reference proteome</keyword>
<dbReference type="Proteomes" id="UP000275267">
    <property type="component" value="Unassembled WGS sequence"/>
</dbReference>
<comment type="caution">
    <text evidence="2">The sequence shown here is derived from an EMBL/GenBank/DDBJ whole genome shotgun (WGS) entry which is preliminary data.</text>
</comment>
<gene>
    <name evidence="2" type="ORF">C2845_PM15G08400</name>
</gene>